<protein>
    <submittedName>
        <fullName evidence="1">Uncharacterized protein</fullName>
    </submittedName>
</protein>
<dbReference type="Proteomes" id="UP000688137">
    <property type="component" value="Unassembled WGS sequence"/>
</dbReference>
<evidence type="ECO:0000313" key="1">
    <source>
        <dbReference type="EMBL" id="CAD8095079.1"/>
    </source>
</evidence>
<name>A0A8S1NUM0_PARPR</name>
<evidence type="ECO:0000313" key="2">
    <source>
        <dbReference type="EMBL" id="CAD8095081.1"/>
    </source>
</evidence>
<gene>
    <name evidence="1" type="ORF">PPRIM_AZ9-3.1.T0970179</name>
    <name evidence="2" type="ORF">PPRIM_AZ9-3.1.T0970180</name>
</gene>
<dbReference type="EMBL" id="CAJJDM010000100">
    <property type="protein sequence ID" value="CAD8095081.1"/>
    <property type="molecule type" value="Genomic_DNA"/>
</dbReference>
<keyword evidence="3" id="KW-1185">Reference proteome</keyword>
<reference evidence="1" key="1">
    <citation type="submission" date="2021-01" db="EMBL/GenBank/DDBJ databases">
        <authorList>
            <consortium name="Genoscope - CEA"/>
            <person name="William W."/>
        </authorList>
    </citation>
    <scope>NUCLEOTIDE SEQUENCE</scope>
</reference>
<dbReference type="EMBL" id="CAJJDM010000100">
    <property type="protein sequence ID" value="CAD8095079.1"/>
    <property type="molecule type" value="Genomic_DNA"/>
</dbReference>
<proteinExistence type="predicted"/>
<dbReference type="AlphaFoldDB" id="A0A8S1NUM0"/>
<evidence type="ECO:0000313" key="3">
    <source>
        <dbReference type="Proteomes" id="UP000688137"/>
    </source>
</evidence>
<organism evidence="1 3">
    <name type="scientific">Paramecium primaurelia</name>
    <dbReference type="NCBI Taxonomy" id="5886"/>
    <lineage>
        <taxon>Eukaryota</taxon>
        <taxon>Sar</taxon>
        <taxon>Alveolata</taxon>
        <taxon>Ciliophora</taxon>
        <taxon>Intramacronucleata</taxon>
        <taxon>Oligohymenophorea</taxon>
        <taxon>Peniculida</taxon>
        <taxon>Parameciidae</taxon>
        <taxon>Paramecium</taxon>
    </lineage>
</organism>
<accession>A0A8S1NUM0</accession>
<comment type="caution">
    <text evidence="1">The sequence shown here is derived from an EMBL/GenBank/DDBJ whole genome shotgun (WGS) entry which is preliminary data.</text>
</comment>
<sequence length="179" mass="21201">MNPCSCLNRGHMQHLSQTYTLVLKLSEPYLKNTISCSPKNYLQHTSRNPTNLRGGENELLQKLTHFLCYCELCDVETSFEFIYDDPNPQLSWKARNYGWVRQNDVKKQRNIFWRFQGVRVGESFFLALQINRECQARYEINFLLPQSCRVEVLILFSGSRDHNCERSEVDVIIYNFNIY</sequence>